<comment type="caution">
    <text evidence="5">The sequence shown here is derived from an EMBL/GenBank/DDBJ whole genome shotgun (WGS) entry which is preliminary data.</text>
</comment>
<dbReference type="NCBIfam" id="TIGR01730">
    <property type="entry name" value="RND_mfp"/>
    <property type="match status" value="1"/>
</dbReference>
<protein>
    <recommendedName>
        <fullName evidence="4">CusB-like beta-barrel domain-containing protein</fullName>
    </recommendedName>
</protein>
<dbReference type="Gene3D" id="1.10.287.470">
    <property type="entry name" value="Helix hairpin bin"/>
    <property type="match status" value="1"/>
</dbReference>
<dbReference type="GO" id="GO:0016020">
    <property type="term" value="C:membrane"/>
    <property type="evidence" value="ECO:0007669"/>
    <property type="project" value="InterPro"/>
</dbReference>
<dbReference type="InterPro" id="IPR058792">
    <property type="entry name" value="Beta-barrel_RND_2"/>
</dbReference>
<dbReference type="SUPFAM" id="SSF111369">
    <property type="entry name" value="HlyD-like secretion proteins"/>
    <property type="match status" value="1"/>
</dbReference>
<comment type="subcellular location">
    <subcellularLocation>
        <location evidence="1">Cell envelope</location>
    </subcellularLocation>
</comment>
<gene>
    <name evidence="5" type="ORF">A3D65_00430</name>
</gene>
<reference evidence="5 6" key="1">
    <citation type="journal article" date="2016" name="Nat. Commun.">
        <title>Thousands of microbial genomes shed light on interconnected biogeochemical processes in an aquifer system.</title>
        <authorList>
            <person name="Anantharaman K."/>
            <person name="Brown C.T."/>
            <person name="Hug L.A."/>
            <person name="Sharon I."/>
            <person name="Castelle C.J."/>
            <person name="Probst A.J."/>
            <person name="Thomas B.C."/>
            <person name="Singh A."/>
            <person name="Wilkins M.J."/>
            <person name="Karaoz U."/>
            <person name="Brodie E.L."/>
            <person name="Williams K.H."/>
            <person name="Hubbard S.S."/>
            <person name="Banfield J.F."/>
        </authorList>
    </citation>
    <scope>NUCLEOTIDE SEQUENCE [LARGE SCALE GENOMIC DNA]</scope>
</reference>
<comment type="similarity">
    <text evidence="2">Belongs to the membrane fusion protein (MFP) (TC 8.A.1) family.</text>
</comment>
<dbReference type="InterPro" id="IPR006143">
    <property type="entry name" value="RND_pump_MFP"/>
</dbReference>
<dbReference type="STRING" id="1798661.A3D65_00430"/>
<name>A0A1G2D5W3_9BACT</name>
<feature type="domain" description="CusB-like beta-barrel" evidence="4">
    <location>
        <begin position="380"/>
        <end position="456"/>
    </location>
</feature>
<dbReference type="Gene3D" id="6.20.50.140">
    <property type="match status" value="1"/>
</dbReference>
<dbReference type="Proteomes" id="UP000177996">
    <property type="component" value="Unassembled WGS sequence"/>
</dbReference>
<dbReference type="EMBL" id="MHLL01000037">
    <property type="protein sequence ID" value="OGZ08340.1"/>
    <property type="molecule type" value="Genomic_DNA"/>
</dbReference>
<dbReference type="AlphaFoldDB" id="A0A1G2D5W3"/>
<evidence type="ECO:0000256" key="2">
    <source>
        <dbReference type="ARBA" id="ARBA00009477"/>
    </source>
</evidence>
<evidence type="ECO:0000256" key="3">
    <source>
        <dbReference type="ARBA" id="ARBA00023054"/>
    </source>
</evidence>
<dbReference type="PANTHER" id="PTHR32347">
    <property type="entry name" value="EFFLUX SYSTEM COMPONENT YKNX-RELATED"/>
    <property type="match status" value="1"/>
</dbReference>
<dbReference type="Pfam" id="PF25954">
    <property type="entry name" value="Beta-barrel_RND_2"/>
    <property type="match status" value="1"/>
</dbReference>
<dbReference type="Gene3D" id="2.40.30.170">
    <property type="match status" value="1"/>
</dbReference>
<sequence length="521" mass="55204">MKSAFHFLKTHKTLWLIAVLLVAGGVYFMQKEEVSPYETASIKRSDVVQEVSVTGRVESEAQVELAFESGGRVSAMPSPVGAHIARGDVLVRLDASELLSLRAQAQANLEYELANLAQLTKGARREEVAVSEAKVASAKVAVNNALLGVVDKIRGAYSAADDAVRSDTDILWRNSRTKNPELNISTTDSSLAISLPPQRIAIEGKLNDLAGIAQVVGVDGDAVLLMSQLETTEASLSVIKKYLNDLALVVNGLSPSSMILQSTIDTYKANVAAARGSVEATLTALLASDKDLLTAESALAVAEDELLLKTSGPTAEAITAQEAKVASMRATLANYDARIAKAVLMAPFSGVVTKNDAKLGQTVAPNIALVSLMSDGKWKIEANVPEADIAKVAVGNNATVTLDAYGSDALFSASIVAINPAETILEGVSTYKVTLHFVEDDNRIRSGMTANIDIATDKRENVLAIPARSVTTRDGKKYIRVLSEGIAVERVVETGLRGSDGLVEILSGLSEGEQVITFEQK</sequence>
<evidence type="ECO:0000313" key="5">
    <source>
        <dbReference type="EMBL" id="OGZ08340.1"/>
    </source>
</evidence>
<proteinExistence type="inferred from homology"/>
<organism evidence="5 6">
    <name type="scientific">Candidatus Lloydbacteria bacterium RIFCSPHIGHO2_02_FULL_50_13</name>
    <dbReference type="NCBI Taxonomy" id="1798661"/>
    <lineage>
        <taxon>Bacteria</taxon>
        <taxon>Candidatus Lloydiibacteriota</taxon>
    </lineage>
</organism>
<dbReference type="GO" id="GO:0030313">
    <property type="term" value="C:cell envelope"/>
    <property type="evidence" value="ECO:0007669"/>
    <property type="project" value="UniProtKB-SubCell"/>
</dbReference>
<dbReference type="PANTHER" id="PTHR32347:SF23">
    <property type="entry name" value="BLL5650 PROTEIN"/>
    <property type="match status" value="1"/>
</dbReference>
<evidence type="ECO:0000256" key="1">
    <source>
        <dbReference type="ARBA" id="ARBA00004196"/>
    </source>
</evidence>
<dbReference type="InterPro" id="IPR050465">
    <property type="entry name" value="UPF0194_transport"/>
</dbReference>
<accession>A0A1G2D5W3</accession>
<evidence type="ECO:0000313" key="6">
    <source>
        <dbReference type="Proteomes" id="UP000177996"/>
    </source>
</evidence>
<evidence type="ECO:0000259" key="4">
    <source>
        <dbReference type="Pfam" id="PF25954"/>
    </source>
</evidence>
<dbReference type="Gene3D" id="2.40.50.100">
    <property type="match status" value="1"/>
</dbReference>
<dbReference type="GO" id="GO:0022857">
    <property type="term" value="F:transmembrane transporter activity"/>
    <property type="evidence" value="ECO:0007669"/>
    <property type="project" value="InterPro"/>
</dbReference>
<keyword evidence="3" id="KW-0175">Coiled coil</keyword>